<reference evidence="10 11" key="1">
    <citation type="submission" date="2019-03" db="EMBL/GenBank/DDBJ databases">
        <title>Genomic Encyclopedia of Type Strains, Phase IV (KMG-IV): sequencing the most valuable type-strain genomes for metagenomic binning, comparative biology and taxonomic classification.</title>
        <authorList>
            <person name="Goeker M."/>
        </authorList>
    </citation>
    <scope>NUCLEOTIDE SEQUENCE [LARGE SCALE GENOMIC DNA]</scope>
    <source>
        <strain evidence="10 11">DSM 25082</strain>
    </source>
</reference>
<dbReference type="RefSeq" id="WP_211343848.1">
    <property type="nucleotide sequence ID" value="NZ_JAUFPJ010000004.1"/>
</dbReference>
<evidence type="ECO:0000259" key="8">
    <source>
        <dbReference type="Pfam" id="PF02687"/>
    </source>
</evidence>
<keyword evidence="3" id="KW-1003">Cell membrane</keyword>
<comment type="similarity">
    <text evidence="2">Belongs to the ABC-4 integral membrane protein family. LolC/E subfamily.</text>
</comment>
<comment type="subcellular location">
    <subcellularLocation>
        <location evidence="1">Cell membrane</location>
        <topology evidence="1">Multi-pass membrane protein</topology>
    </subcellularLocation>
</comment>
<keyword evidence="6 7" id="KW-0472">Membrane</keyword>
<dbReference type="PANTHER" id="PTHR30489:SF0">
    <property type="entry name" value="LIPOPROTEIN-RELEASING SYSTEM TRANSMEMBRANE PROTEIN LOLE"/>
    <property type="match status" value="1"/>
</dbReference>
<dbReference type="EMBL" id="SNXE01000004">
    <property type="protein sequence ID" value="TDP09552.1"/>
    <property type="molecule type" value="Genomic_DNA"/>
</dbReference>
<proteinExistence type="inferred from homology"/>
<accession>A0A4R6N5N8</accession>
<evidence type="ECO:0000256" key="3">
    <source>
        <dbReference type="ARBA" id="ARBA00022475"/>
    </source>
</evidence>
<dbReference type="InterPro" id="IPR051447">
    <property type="entry name" value="Lipoprotein-release_system"/>
</dbReference>
<evidence type="ECO:0000313" key="10">
    <source>
        <dbReference type="EMBL" id="TDP09552.1"/>
    </source>
</evidence>
<evidence type="ECO:0000313" key="11">
    <source>
        <dbReference type="Proteomes" id="UP000295357"/>
    </source>
</evidence>
<name>A0A4R6N5N8_9BURK</name>
<sequence length="411" mass="43625">MMYTALNTQRRWLDFAARNLLRNRRRSLVTLGIAALGTAAILVAAGFARYTYTGLAEASARSTGHLVLGLPQSFEGDEAQPLEHGLQNWQALREALLAEPEVRHVLPRLQFGGLISNGEKSALMMGVGISPDAEFAIKGPFLTQKSGQLLSDGERGRVLLGEGLARSLRATPGSGLTLMASTAHGALNAIDVHVAGVVSTGVPELDQRLVYTDIATAQTLLDSSKVSSVGLFLERMQQTSVLQQRLQVRWPELAIKDWEQLAPFYGAVRQLYNRIFGTLGGILGLIVVCVVGNAMAMSVIERSREIGTLRALGCQPGPLIGSFATEGLLLGALGGLLGSLIALGLSLALMLVDVQMPPPPGRNQGYPLQLELTPLMVLAVLGAISLLALLSSAGVAVRSVRQPIPQALAHV</sequence>
<dbReference type="GO" id="GO:0044874">
    <property type="term" value="P:lipoprotein localization to outer membrane"/>
    <property type="evidence" value="ECO:0007669"/>
    <property type="project" value="TreeGrafter"/>
</dbReference>
<evidence type="ECO:0000259" key="9">
    <source>
        <dbReference type="Pfam" id="PF12704"/>
    </source>
</evidence>
<feature type="transmembrane region" description="Helical" evidence="7">
    <location>
        <begin position="328"/>
        <end position="352"/>
    </location>
</feature>
<feature type="domain" description="MacB-like periplasmic core" evidence="9">
    <location>
        <begin position="27"/>
        <end position="227"/>
    </location>
</feature>
<keyword evidence="4 7" id="KW-0812">Transmembrane</keyword>
<organism evidence="10 11">
    <name type="scientific">Roseateles asaccharophilus</name>
    <dbReference type="NCBI Taxonomy" id="582607"/>
    <lineage>
        <taxon>Bacteria</taxon>
        <taxon>Pseudomonadati</taxon>
        <taxon>Pseudomonadota</taxon>
        <taxon>Betaproteobacteria</taxon>
        <taxon>Burkholderiales</taxon>
        <taxon>Sphaerotilaceae</taxon>
        <taxon>Roseateles</taxon>
    </lineage>
</organism>
<evidence type="ECO:0000256" key="5">
    <source>
        <dbReference type="ARBA" id="ARBA00022989"/>
    </source>
</evidence>
<feature type="transmembrane region" description="Helical" evidence="7">
    <location>
        <begin position="275"/>
        <end position="300"/>
    </location>
</feature>
<gene>
    <name evidence="10" type="ORF">DFR39_104113</name>
</gene>
<comment type="caution">
    <text evidence="10">The sequence shown here is derived from an EMBL/GenBank/DDBJ whole genome shotgun (WGS) entry which is preliminary data.</text>
</comment>
<protein>
    <submittedName>
        <fullName evidence="10">Putative ABC transport system permease protein</fullName>
    </submittedName>
</protein>
<evidence type="ECO:0000256" key="4">
    <source>
        <dbReference type="ARBA" id="ARBA00022692"/>
    </source>
</evidence>
<dbReference type="InterPro" id="IPR025857">
    <property type="entry name" value="MacB_PCD"/>
</dbReference>
<evidence type="ECO:0000256" key="1">
    <source>
        <dbReference type="ARBA" id="ARBA00004651"/>
    </source>
</evidence>
<dbReference type="AlphaFoldDB" id="A0A4R6N5N8"/>
<dbReference type="Pfam" id="PF02687">
    <property type="entry name" value="FtsX"/>
    <property type="match status" value="1"/>
</dbReference>
<dbReference type="Proteomes" id="UP000295357">
    <property type="component" value="Unassembled WGS sequence"/>
</dbReference>
<feature type="transmembrane region" description="Helical" evidence="7">
    <location>
        <begin position="372"/>
        <end position="397"/>
    </location>
</feature>
<evidence type="ECO:0000256" key="7">
    <source>
        <dbReference type="SAM" id="Phobius"/>
    </source>
</evidence>
<keyword evidence="11" id="KW-1185">Reference proteome</keyword>
<dbReference type="PANTHER" id="PTHR30489">
    <property type="entry name" value="LIPOPROTEIN-RELEASING SYSTEM TRANSMEMBRANE PROTEIN LOLE"/>
    <property type="match status" value="1"/>
</dbReference>
<keyword evidence="5 7" id="KW-1133">Transmembrane helix</keyword>
<dbReference type="Pfam" id="PF12704">
    <property type="entry name" value="MacB_PCD"/>
    <property type="match status" value="1"/>
</dbReference>
<evidence type="ECO:0000256" key="2">
    <source>
        <dbReference type="ARBA" id="ARBA00005236"/>
    </source>
</evidence>
<feature type="domain" description="ABC3 transporter permease C-terminal" evidence="8">
    <location>
        <begin position="279"/>
        <end position="403"/>
    </location>
</feature>
<dbReference type="GO" id="GO:0098797">
    <property type="term" value="C:plasma membrane protein complex"/>
    <property type="evidence" value="ECO:0007669"/>
    <property type="project" value="TreeGrafter"/>
</dbReference>
<evidence type="ECO:0000256" key="6">
    <source>
        <dbReference type="ARBA" id="ARBA00023136"/>
    </source>
</evidence>
<feature type="transmembrane region" description="Helical" evidence="7">
    <location>
        <begin position="28"/>
        <end position="52"/>
    </location>
</feature>
<dbReference type="InterPro" id="IPR003838">
    <property type="entry name" value="ABC3_permease_C"/>
</dbReference>